<dbReference type="InterPro" id="IPR017853">
    <property type="entry name" value="GH"/>
</dbReference>
<keyword evidence="6 9" id="KW-0732">Signal</keyword>
<keyword evidence="7 11" id="KW-0378">Hydrolase</keyword>
<comment type="catalytic activity">
    <reaction evidence="1">
        <text>Random hydrolysis of (1-&gt;4)-beta-D-mannosidic linkages in mannans, galactomannans and glucomannans.</text>
        <dbReference type="EC" id="3.2.1.78"/>
    </reaction>
</comment>
<evidence type="ECO:0000313" key="11">
    <source>
        <dbReference type="EMBL" id="EJD39084.1"/>
    </source>
</evidence>
<protein>
    <recommendedName>
        <fullName evidence="4">mannan endo-1,4-beta-mannosidase</fullName>
        <ecNumber evidence="4">3.2.1.78</ecNumber>
    </recommendedName>
</protein>
<dbReference type="EMBL" id="JH687817">
    <property type="protein sequence ID" value="EJD39084.1"/>
    <property type="molecule type" value="Genomic_DNA"/>
</dbReference>
<dbReference type="OMA" id="GWESGNE"/>
<proteinExistence type="inferred from homology"/>
<feature type="chain" id="PRO_5003741073" description="mannan endo-1,4-beta-mannosidase" evidence="9">
    <location>
        <begin position="20"/>
        <end position="434"/>
    </location>
</feature>
<evidence type="ECO:0000313" key="12">
    <source>
        <dbReference type="Proteomes" id="UP000006514"/>
    </source>
</evidence>
<evidence type="ECO:0000256" key="4">
    <source>
        <dbReference type="ARBA" id="ARBA00012706"/>
    </source>
</evidence>
<dbReference type="Proteomes" id="UP000006514">
    <property type="component" value="Unassembled WGS sequence"/>
</dbReference>
<reference evidence="12" key="1">
    <citation type="journal article" date="2012" name="Science">
        <title>The Paleozoic origin of enzymatic lignin decomposition reconstructed from 31 fungal genomes.</title>
        <authorList>
            <person name="Floudas D."/>
            <person name="Binder M."/>
            <person name="Riley R."/>
            <person name="Barry K."/>
            <person name="Blanchette R.A."/>
            <person name="Henrissat B."/>
            <person name="Martinez A.T."/>
            <person name="Otillar R."/>
            <person name="Spatafora J.W."/>
            <person name="Yadav J.S."/>
            <person name="Aerts A."/>
            <person name="Benoit I."/>
            <person name="Boyd A."/>
            <person name="Carlson A."/>
            <person name="Copeland A."/>
            <person name="Coutinho P.M."/>
            <person name="de Vries R.P."/>
            <person name="Ferreira P."/>
            <person name="Findley K."/>
            <person name="Foster B."/>
            <person name="Gaskell J."/>
            <person name="Glotzer D."/>
            <person name="Gorecki P."/>
            <person name="Heitman J."/>
            <person name="Hesse C."/>
            <person name="Hori C."/>
            <person name="Igarashi K."/>
            <person name="Jurgens J.A."/>
            <person name="Kallen N."/>
            <person name="Kersten P."/>
            <person name="Kohler A."/>
            <person name="Kuees U."/>
            <person name="Kumar T.K.A."/>
            <person name="Kuo A."/>
            <person name="LaButti K."/>
            <person name="Larrondo L.F."/>
            <person name="Lindquist E."/>
            <person name="Ling A."/>
            <person name="Lombard V."/>
            <person name="Lucas S."/>
            <person name="Lundell T."/>
            <person name="Martin R."/>
            <person name="McLaughlin D.J."/>
            <person name="Morgenstern I."/>
            <person name="Morin E."/>
            <person name="Murat C."/>
            <person name="Nagy L.G."/>
            <person name="Nolan M."/>
            <person name="Ohm R.A."/>
            <person name="Patyshakuliyeva A."/>
            <person name="Rokas A."/>
            <person name="Ruiz-Duenas F.J."/>
            <person name="Sabat G."/>
            <person name="Salamov A."/>
            <person name="Samejima M."/>
            <person name="Schmutz J."/>
            <person name="Slot J.C."/>
            <person name="St John F."/>
            <person name="Stenlid J."/>
            <person name="Sun H."/>
            <person name="Sun S."/>
            <person name="Syed K."/>
            <person name="Tsang A."/>
            <person name="Wiebenga A."/>
            <person name="Young D."/>
            <person name="Pisabarro A."/>
            <person name="Eastwood D.C."/>
            <person name="Martin F."/>
            <person name="Cullen D."/>
            <person name="Grigoriev I.V."/>
            <person name="Hibbett D.S."/>
        </authorList>
    </citation>
    <scope>NUCLEOTIDE SEQUENCE [LARGE SCALE GENOMIC DNA]</scope>
    <source>
        <strain evidence="12">TFB10046</strain>
    </source>
</reference>
<evidence type="ECO:0000256" key="9">
    <source>
        <dbReference type="SAM" id="SignalP"/>
    </source>
</evidence>
<evidence type="ECO:0000259" key="10">
    <source>
        <dbReference type="Pfam" id="PF26410"/>
    </source>
</evidence>
<organism evidence="11 12">
    <name type="scientific">Auricularia subglabra (strain TFB-10046 / SS5)</name>
    <name type="common">White-rot fungus</name>
    <name type="synonym">Auricularia delicata (strain TFB10046)</name>
    <dbReference type="NCBI Taxonomy" id="717982"/>
    <lineage>
        <taxon>Eukaryota</taxon>
        <taxon>Fungi</taxon>
        <taxon>Dikarya</taxon>
        <taxon>Basidiomycota</taxon>
        <taxon>Agaricomycotina</taxon>
        <taxon>Agaricomycetes</taxon>
        <taxon>Auriculariales</taxon>
        <taxon>Auriculariaceae</taxon>
        <taxon>Auricularia</taxon>
    </lineage>
</organism>
<name>J0WVN4_AURST</name>
<dbReference type="GO" id="GO:0016985">
    <property type="term" value="F:mannan endo-1,4-beta-mannosidase activity"/>
    <property type="evidence" value="ECO:0007669"/>
    <property type="project" value="UniProtKB-EC"/>
</dbReference>
<feature type="signal peptide" evidence="9">
    <location>
        <begin position="1"/>
        <end position="19"/>
    </location>
</feature>
<dbReference type="Gene3D" id="3.20.20.80">
    <property type="entry name" value="Glycosidases"/>
    <property type="match status" value="1"/>
</dbReference>
<dbReference type="InterPro" id="IPR045053">
    <property type="entry name" value="MAN-like"/>
</dbReference>
<evidence type="ECO:0000256" key="5">
    <source>
        <dbReference type="ARBA" id="ARBA00022525"/>
    </source>
</evidence>
<evidence type="ECO:0000256" key="1">
    <source>
        <dbReference type="ARBA" id="ARBA00001678"/>
    </source>
</evidence>
<evidence type="ECO:0000256" key="6">
    <source>
        <dbReference type="ARBA" id="ARBA00022729"/>
    </source>
</evidence>
<comment type="similarity">
    <text evidence="3">Belongs to the glycosyl hydrolase 5 (cellulase A) family.</text>
</comment>
<dbReference type="KEGG" id="adl:AURDEDRAFT_187539"/>
<dbReference type="OrthoDB" id="406631at2759"/>
<comment type="subcellular location">
    <subcellularLocation>
        <location evidence="2">Secreted</location>
    </subcellularLocation>
</comment>
<evidence type="ECO:0000256" key="3">
    <source>
        <dbReference type="ARBA" id="ARBA00005641"/>
    </source>
</evidence>
<keyword evidence="8" id="KW-0326">Glycosidase</keyword>
<dbReference type="AlphaFoldDB" id="J0WVN4"/>
<gene>
    <name evidence="11" type="ORF">AURDEDRAFT_187539</name>
</gene>
<evidence type="ECO:0000256" key="7">
    <source>
        <dbReference type="ARBA" id="ARBA00022801"/>
    </source>
</evidence>
<feature type="domain" description="Glycoside hydrolase family 5" evidence="10">
    <location>
        <begin position="68"/>
        <end position="287"/>
    </location>
</feature>
<dbReference type="eggNOG" id="ENOG502QSGK">
    <property type="taxonomic scope" value="Eukaryota"/>
</dbReference>
<sequence length="434" mass="48154">MAVLPLVVAALSLTASVLALKPPPLDVFRRTGFPDTLVQARATKKCTVNATYPTPTLPSLYDLLKRDAFVTRKSTELFLLNEPFRVVGPNIYWLGLDENVGIAYPSKSRVLDAMAAVSAMRGTVIRAHTLGASIGHPLSIMPALDVWNEDAYEAIDFAVLAARVYGIKLLIPLTDNVSKYQFVQWHGHNFSGVGASITPEDVGAYFYNTTAIVDSFKRFIEGHLNHVNQYTGIALKDDPTIIGWETGNELSAVRFRDGPAPAEWTRDIARLIKRLAPKHIIFDGTYGIYPDTGQLDVNEVDVFSDHFYPLDATRFRSGLVETEAVDRVYLVGEFDWRGKSGTDVETFFRDLEAQRGATGTLYWSMFGHSDDCCSYVEHDDGFSFYYKRDDFYHARGDILTAHAARLNNGRAAPEILPQVACPSLGAVGLMEQLL</sequence>
<accession>J0WVN4</accession>
<dbReference type="GO" id="GO:0005576">
    <property type="term" value="C:extracellular region"/>
    <property type="evidence" value="ECO:0007669"/>
    <property type="project" value="UniProtKB-SubCell"/>
</dbReference>
<keyword evidence="5" id="KW-0964">Secreted</keyword>
<dbReference type="InterPro" id="IPR001547">
    <property type="entry name" value="Glyco_hydro_5"/>
</dbReference>
<dbReference type="Pfam" id="PF26410">
    <property type="entry name" value="GH5_mannosidase"/>
    <property type="match status" value="1"/>
</dbReference>
<dbReference type="InParanoid" id="J0WVN4"/>
<dbReference type="PANTHER" id="PTHR31451:SF39">
    <property type="entry name" value="MANNAN ENDO-1,4-BETA-MANNOSIDASE 1"/>
    <property type="match status" value="1"/>
</dbReference>
<dbReference type="EC" id="3.2.1.78" evidence="4"/>
<evidence type="ECO:0000256" key="2">
    <source>
        <dbReference type="ARBA" id="ARBA00004613"/>
    </source>
</evidence>
<keyword evidence="12" id="KW-1185">Reference proteome</keyword>
<dbReference type="PANTHER" id="PTHR31451">
    <property type="match status" value="1"/>
</dbReference>
<dbReference type="SUPFAM" id="SSF51445">
    <property type="entry name" value="(Trans)glycosidases"/>
    <property type="match status" value="1"/>
</dbReference>
<feature type="non-terminal residue" evidence="11">
    <location>
        <position position="434"/>
    </location>
</feature>
<evidence type="ECO:0000256" key="8">
    <source>
        <dbReference type="ARBA" id="ARBA00023295"/>
    </source>
</evidence>